<evidence type="ECO:0000313" key="1">
    <source>
        <dbReference type="EMBL" id="TFK60026.1"/>
    </source>
</evidence>
<name>A0ACD3A3A5_9AGAR</name>
<dbReference type="Proteomes" id="UP000308600">
    <property type="component" value="Unassembled WGS sequence"/>
</dbReference>
<sequence length="182" mass="19180">MVVPLGASGSGSGGSGSGSGGGGGGGGGSGGGAPAGVNAAGVAPRHTHRMPASGSRDAPSFDVEKPITLLRFLDRMESLFRDFNITDGQEKKDYLCRYVDAETEYEWRAIDSFANTDTYATFREDVIESYPSAKLAQVGTRTKLEIICRDHQGIGLLDLDQLASLRRKFKVVALQLLGPDAV</sequence>
<keyword evidence="2" id="KW-1185">Reference proteome</keyword>
<accession>A0ACD3A3A5</accession>
<organism evidence="1 2">
    <name type="scientific">Pluteus cervinus</name>
    <dbReference type="NCBI Taxonomy" id="181527"/>
    <lineage>
        <taxon>Eukaryota</taxon>
        <taxon>Fungi</taxon>
        <taxon>Dikarya</taxon>
        <taxon>Basidiomycota</taxon>
        <taxon>Agaricomycotina</taxon>
        <taxon>Agaricomycetes</taxon>
        <taxon>Agaricomycetidae</taxon>
        <taxon>Agaricales</taxon>
        <taxon>Pluteineae</taxon>
        <taxon>Pluteaceae</taxon>
        <taxon>Pluteus</taxon>
    </lineage>
</organism>
<dbReference type="EMBL" id="ML208843">
    <property type="protein sequence ID" value="TFK60026.1"/>
    <property type="molecule type" value="Genomic_DNA"/>
</dbReference>
<proteinExistence type="predicted"/>
<reference evidence="1 2" key="1">
    <citation type="journal article" date="2019" name="Nat. Ecol. Evol.">
        <title>Megaphylogeny resolves global patterns of mushroom evolution.</title>
        <authorList>
            <person name="Varga T."/>
            <person name="Krizsan K."/>
            <person name="Foldi C."/>
            <person name="Dima B."/>
            <person name="Sanchez-Garcia M."/>
            <person name="Sanchez-Ramirez S."/>
            <person name="Szollosi G.J."/>
            <person name="Szarkandi J.G."/>
            <person name="Papp V."/>
            <person name="Albert L."/>
            <person name="Andreopoulos W."/>
            <person name="Angelini C."/>
            <person name="Antonin V."/>
            <person name="Barry K.W."/>
            <person name="Bougher N.L."/>
            <person name="Buchanan P."/>
            <person name="Buyck B."/>
            <person name="Bense V."/>
            <person name="Catcheside P."/>
            <person name="Chovatia M."/>
            <person name="Cooper J."/>
            <person name="Damon W."/>
            <person name="Desjardin D."/>
            <person name="Finy P."/>
            <person name="Geml J."/>
            <person name="Haridas S."/>
            <person name="Hughes K."/>
            <person name="Justo A."/>
            <person name="Karasinski D."/>
            <person name="Kautmanova I."/>
            <person name="Kiss B."/>
            <person name="Kocsube S."/>
            <person name="Kotiranta H."/>
            <person name="LaButti K.M."/>
            <person name="Lechner B.E."/>
            <person name="Liimatainen K."/>
            <person name="Lipzen A."/>
            <person name="Lukacs Z."/>
            <person name="Mihaltcheva S."/>
            <person name="Morgado L.N."/>
            <person name="Niskanen T."/>
            <person name="Noordeloos M.E."/>
            <person name="Ohm R.A."/>
            <person name="Ortiz-Santana B."/>
            <person name="Ovrebo C."/>
            <person name="Racz N."/>
            <person name="Riley R."/>
            <person name="Savchenko A."/>
            <person name="Shiryaev A."/>
            <person name="Soop K."/>
            <person name="Spirin V."/>
            <person name="Szebenyi C."/>
            <person name="Tomsovsky M."/>
            <person name="Tulloss R.E."/>
            <person name="Uehling J."/>
            <person name="Grigoriev I.V."/>
            <person name="Vagvolgyi C."/>
            <person name="Papp T."/>
            <person name="Martin F.M."/>
            <person name="Miettinen O."/>
            <person name="Hibbett D.S."/>
            <person name="Nagy L.G."/>
        </authorList>
    </citation>
    <scope>NUCLEOTIDE SEQUENCE [LARGE SCALE GENOMIC DNA]</scope>
    <source>
        <strain evidence="1 2">NL-1719</strain>
    </source>
</reference>
<gene>
    <name evidence="1" type="ORF">BDN72DRAFT_941721</name>
</gene>
<feature type="non-terminal residue" evidence="1">
    <location>
        <position position="182"/>
    </location>
</feature>
<protein>
    <submittedName>
        <fullName evidence="1">Uncharacterized protein</fullName>
    </submittedName>
</protein>
<evidence type="ECO:0000313" key="2">
    <source>
        <dbReference type="Proteomes" id="UP000308600"/>
    </source>
</evidence>